<dbReference type="AlphaFoldDB" id="A0A9Q1GND7"/>
<proteinExistence type="predicted"/>
<sequence>MGPPLSIINEFIYQNLITPLPICQVGHSKEIIYSKEANMPENLSKKTKDINGILNSYEEYIRTVCGNIKSSNPEVNWNAHMRKWENLKPIIQGKENTVFTIKNEMNKRTTDSAIVRNRMYQKIEQTTLRDPHPGALPSDTDLLSLATMDLLIQFAYPSLSGYGKFTISFTMRRSYGEEITFTLGPAIPLTNEDGKHILQQSEV</sequence>
<dbReference type="EMBL" id="JAKOGI010001824">
    <property type="protein sequence ID" value="KAJ8423926.1"/>
    <property type="molecule type" value="Genomic_DNA"/>
</dbReference>
<gene>
    <name evidence="1" type="ORF">Cgig2_021619</name>
</gene>
<protein>
    <submittedName>
        <fullName evidence="1">Uncharacterized protein</fullName>
    </submittedName>
</protein>
<organism evidence="1 2">
    <name type="scientific">Carnegiea gigantea</name>
    <dbReference type="NCBI Taxonomy" id="171969"/>
    <lineage>
        <taxon>Eukaryota</taxon>
        <taxon>Viridiplantae</taxon>
        <taxon>Streptophyta</taxon>
        <taxon>Embryophyta</taxon>
        <taxon>Tracheophyta</taxon>
        <taxon>Spermatophyta</taxon>
        <taxon>Magnoliopsida</taxon>
        <taxon>eudicotyledons</taxon>
        <taxon>Gunneridae</taxon>
        <taxon>Pentapetalae</taxon>
        <taxon>Caryophyllales</taxon>
        <taxon>Cactineae</taxon>
        <taxon>Cactaceae</taxon>
        <taxon>Cactoideae</taxon>
        <taxon>Echinocereeae</taxon>
        <taxon>Carnegiea</taxon>
    </lineage>
</organism>
<comment type="caution">
    <text evidence="1">The sequence shown here is derived from an EMBL/GenBank/DDBJ whole genome shotgun (WGS) entry which is preliminary data.</text>
</comment>
<name>A0A9Q1GND7_9CARY</name>
<keyword evidence="2" id="KW-1185">Reference proteome</keyword>
<evidence type="ECO:0000313" key="2">
    <source>
        <dbReference type="Proteomes" id="UP001153076"/>
    </source>
</evidence>
<reference evidence="1" key="1">
    <citation type="submission" date="2022-04" db="EMBL/GenBank/DDBJ databases">
        <title>Carnegiea gigantea Genome sequencing and assembly v2.</title>
        <authorList>
            <person name="Copetti D."/>
            <person name="Sanderson M.J."/>
            <person name="Burquez A."/>
            <person name="Wojciechowski M.F."/>
        </authorList>
    </citation>
    <scope>NUCLEOTIDE SEQUENCE</scope>
    <source>
        <strain evidence="1">SGP5-SGP5p</strain>
        <tissue evidence="1">Aerial part</tissue>
    </source>
</reference>
<evidence type="ECO:0000313" key="1">
    <source>
        <dbReference type="EMBL" id="KAJ8423926.1"/>
    </source>
</evidence>
<accession>A0A9Q1GND7</accession>
<dbReference type="Proteomes" id="UP001153076">
    <property type="component" value="Unassembled WGS sequence"/>
</dbReference>